<dbReference type="PANTHER" id="PTHR37530">
    <property type="entry name" value="OUTER MEMBRANE PROTEIN SLP"/>
    <property type="match status" value="1"/>
</dbReference>
<dbReference type="GO" id="GO:0019867">
    <property type="term" value="C:outer membrane"/>
    <property type="evidence" value="ECO:0007669"/>
    <property type="project" value="InterPro"/>
</dbReference>
<dbReference type="EMBL" id="LR778175">
    <property type="protein sequence ID" value="CAB1276005.1"/>
    <property type="molecule type" value="Genomic_DNA"/>
</dbReference>
<dbReference type="InterPro" id="IPR004658">
    <property type="entry name" value="OMP_Slp"/>
</dbReference>
<reference evidence="1 2" key="1">
    <citation type="submission" date="2020-03" db="EMBL/GenBank/DDBJ databases">
        <authorList>
            <person name="Picone N."/>
        </authorList>
    </citation>
    <scope>NUCLEOTIDE SEQUENCE [LARGE SCALE GENOMIC DNA]</scope>
    <source>
        <strain evidence="1">NSCAC1</strain>
    </source>
</reference>
<dbReference type="PANTHER" id="PTHR37530:SF1">
    <property type="entry name" value="OUTER MEMBRANE PROTEIN SLP"/>
    <property type="match status" value="1"/>
</dbReference>
<name>A0A7G1Q9R7_9GAMM</name>
<sequence>MLKKIALIFTALILIGCESQVPQLIRDQPPKNPSIQAVQADVHRYQGSFIRWGGKIASIHNKKEGTVFEILAQPLGDEGRPVGGDKSDGRFIATVAEFLDPEIYKKDREITIYGKVIDLEERKIGELSYPFPVIQTVKYYLWEPITARYYYPYYGGYGGYGGFGFGYPYGYGFGYPYMYPYGFSPFGYYWW</sequence>
<evidence type="ECO:0000313" key="1">
    <source>
        <dbReference type="EMBL" id="CAB1276005.1"/>
    </source>
</evidence>
<dbReference type="AlphaFoldDB" id="A0A7G1Q9R7"/>
<dbReference type="NCBIfam" id="TIGR00752">
    <property type="entry name" value="slp"/>
    <property type="match status" value="1"/>
</dbReference>
<dbReference type="RefSeq" id="WP_197743698.1">
    <property type="nucleotide sequence ID" value="NZ_LR778175.1"/>
</dbReference>
<proteinExistence type="predicted"/>
<gene>
    <name evidence="1" type="ORF">NSCAC_0951</name>
</gene>
<keyword evidence="1" id="KW-0449">Lipoprotein</keyword>
<keyword evidence="2" id="KW-1185">Reference proteome</keyword>
<dbReference type="PROSITE" id="PS51257">
    <property type="entry name" value="PROKAR_LIPOPROTEIN"/>
    <property type="match status" value="1"/>
</dbReference>
<dbReference type="PIRSF" id="PIRSF004982">
    <property type="entry name" value="SlP"/>
    <property type="match status" value="1"/>
</dbReference>
<organism evidence="1 2">
    <name type="scientific">Candidatus Nitrosacidococcus tergens</name>
    <dbReference type="NCBI Taxonomy" id="553981"/>
    <lineage>
        <taxon>Bacteria</taxon>
        <taxon>Pseudomonadati</taxon>
        <taxon>Pseudomonadota</taxon>
        <taxon>Gammaproteobacteria</taxon>
        <taxon>Chromatiales</taxon>
        <taxon>Chromatiaceae</taxon>
        <taxon>Candidatus Nitrosacidococcus</taxon>
    </lineage>
</organism>
<dbReference type="Pfam" id="PF03843">
    <property type="entry name" value="Slp"/>
    <property type="match status" value="1"/>
</dbReference>
<dbReference type="Proteomes" id="UP000516072">
    <property type="component" value="Chromosome"/>
</dbReference>
<dbReference type="KEGG" id="ntg:NSCAC_0951"/>
<evidence type="ECO:0000313" key="2">
    <source>
        <dbReference type="Proteomes" id="UP000516072"/>
    </source>
</evidence>
<accession>A0A7G1Q9R7</accession>
<protein>
    <submittedName>
        <fullName evidence="1">Outer membrane lipoprotein Slp</fullName>
    </submittedName>
</protein>